<dbReference type="AlphaFoldDB" id="A0A0A1WEF8"/>
<evidence type="ECO:0000313" key="2">
    <source>
        <dbReference type="EMBL" id="JAC96839.1"/>
    </source>
</evidence>
<dbReference type="InterPro" id="IPR018379">
    <property type="entry name" value="BEN_domain"/>
</dbReference>
<proteinExistence type="predicted"/>
<accession>A0A0A1WEF8</accession>
<sequence>MNKSKTIMAETENEPLDITLFMNDILKDEAALDLIKFCEGIEHTSSSRALNLPTEAESKHLKCQGEFEINSDTSLAQTQLISELQTYTSNQNTNRNTPQLPMVSQTETEWTKYPNCRAPYQQAEGWNTYSHNSLVVNSQIQGELVAHMHGNSTSTALNEILILKILGPYGTAVLQTDFDKIVERRLFTFTRKLLYLVFDRETLATHTVRGSKWERRISSEKHSVKFQLDPRTVFDVTYCLQNLFNCPKEKITRAITWACKSVAARRS</sequence>
<gene>
    <name evidence="2" type="primary">HSP70_1</name>
    <name evidence="2" type="ORF">g.41315</name>
</gene>
<reference evidence="2" key="2">
    <citation type="journal article" date="2015" name="Gigascience">
        <title>Reconstructing a comprehensive transcriptome assembly of a white-pupal translocated strain of the pest fruit fly Bactrocera cucurbitae.</title>
        <authorList>
            <person name="Sim S.B."/>
            <person name="Calla B."/>
            <person name="Hall B."/>
            <person name="DeRego T."/>
            <person name="Geib S.M."/>
        </authorList>
    </citation>
    <scope>NUCLEOTIDE SEQUENCE</scope>
</reference>
<dbReference type="SMART" id="SM01025">
    <property type="entry name" value="BEN"/>
    <property type="match status" value="1"/>
</dbReference>
<dbReference type="Gene3D" id="1.10.10.2590">
    <property type="entry name" value="BEN domain"/>
    <property type="match status" value="1"/>
</dbReference>
<dbReference type="PROSITE" id="PS51457">
    <property type="entry name" value="BEN"/>
    <property type="match status" value="1"/>
</dbReference>
<evidence type="ECO:0000259" key="1">
    <source>
        <dbReference type="PROSITE" id="PS51457"/>
    </source>
</evidence>
<keyword evidence="2" id="KW-0346">Stress response</keyword>
<dbReference type="Pfam" id="PF10523">
    <property type="entry name" value="BEN"/>
    <property type="match status" value="1"/>
</dbReference>
<name>A0A0A1WEF8_ZEUCU</name>
<dbReference type="GO" id="GO:0003677">
    <property type="term" value="F:DNA binding"/>
    <property type="evidence" value="ECO:0007669"/>
    <property type="project" value="InterPro"/>
</dbReference>
<protein>
    <submittedName>
        <fullName evidence="2">Heat shock protein 70</fullName>
    </submittedName>
</protein>
<feature type="domain" description="BEN" evidence="1">
    <location>
        <begin position="168"/>
        <end position="267"/>
    </location>
</feature>
<dbReference type="EMBL" id="GBXI01017452">
    <property type="protein sequence ID" value="JAC96839.1"/>
    <property type="molecule type" value="Transcribed_RNA"/>
</dbReference>
<reference evidence="2" key="1">
    <citation type="submission" date="2014-11" db="EMBL/GenBank/DDBJ databases">
        <authorList>
            <person name="Geib S."/>
        </authorList>
    </citation>
    <scope>NUCLEOTIDE SEQUENCE</scope>
</reference>
<organism evidence="2">
    <name type="scientific">Zeugodacus cucurbitae</name>
    <name type="common">Melon fruit fly</name>
    <name type="synonym">Bactrocera cucurbitae</name>
    <dbReference type="NCBI Taxonomy" id="28588"/>
    <lineage>
        <taxon>Eukaryota</taxon>
        <taxon>Metazoa</taxon>
        <taxon>Ecdysozoa</taxon>
        <taxon>Arthropoda</taxon>
        <taxon>Hexapoda</taxon>
        <taxon>Insecta</taxon>
        <taxon>Pterygota</taxon>
        <taxon>Neoptera</taxon>
        <taxon>Endopterygota</taxon>
        <taxon>Diptera</taxon>
        <taxon>Brachycera</taxon>
        <taxon>Muscomorpha</taxon>
        <taxon>Tephritoidea</taxon>
        <taxon>Tephritidae</taxon>
        <taxon>Zeugodacus</taxon>
        <taxon>Zeugodacus</taxon>
    </lineage>
</organism>